<gene>
    <name evidence="1" type="ORF">C5F50_01175</name>
</gene>
<dbReference type="EMBL" id="CP026995">
    <property type="protein sequence ID" value="QLH05844.1"/>
    <property type="molecule type" value="Genomic_DNA"/>
</dbReference>
<dbReference type="OrthoDB" id="7601at2157"/>
<keyword evidence="2" id="KW-1185">Reference proteome</keyword>
<protein>
    <recommendedName>
        <fullName evidence="3">Nitrosopumilus output domain-containing protein</fullName>
    </recommendedName>
</protein>
<accession>A0A7D5R9Q7</accession>
<evidence type="ECO:0000313" key="1">
    <source>
        <dbReference type="EMBL" id="QLH05844.1"/>
    </source>
</evidence>
<dbReference type="GeneID" id="56066630"/>
<evidence type="ECO:0008006" key="3">
    <source>
        <dbReference type="Google" id="ProtNLM"/>
    </source>
</evidence>
<dbReference type="KEGG" id="nue:C5F50_01175"/>
<proteinExistence type="predicted"/>
<dbReference type="AlphaFoldDB" id="A0A7D5R9Q7"/>
<dbReference type="RefSeq" id="WP_179371911.1">
    <property type="nucleotide sequence ID" value="NZ_CP026995.1"/>
</dbReference>
<name>A0A7D5R9Q7_9ARCH</name>
<organism evidence="1 2">
    <name type="scientific">Nitrosopumilus ureiphilus</name>
    <dbReference type="NCBI Taxonomy" id="1470067"/>
    <lineage>
        <taxon>Archaea</taxon>
        <taxon>Nitrososphaerota</taxon>
        <taxon>Nitrososphaeria</taxon>
        <taxon>Nitrosopumilales</taxon>
        <taxon>Nitrosopumilaceae</taxon>
        <taxon>Nitrosopumilus</taxon>
    </lineage>
</organism>
<dbReference type="Proteomes" id="UP000509478">
    <property type="component" value="Chromosome"/>
</dbReference>
<reference evidence="1 2" key="1">
    <citation type="submission" date="2018-02" db="EMBL/GenBank/DDBJ databases">
        <title>Complete genome of Nitrosopumilus ureaphilus PS0.</title>
        <authorList>
            <person name="Qin W."/>
            <person name="Zheng Y."/>
            <person name="Stahl D.A."/>
        </authorList>
    </citation>
    <scope>NUCLEOTIDE SEQUENCE [LARGE SCALE GENOMIC DNA]</scope>
    <source>
        <strain evidence="1 2">PS0</strain>
    </source>
</reference>
<evidence type="ECO:0000313" key="2">
    <source>
        <dbReference type="Proteomes" id="UP000509478"/>
    </source>
</evidence>
<sequence length="95" mass="10925">MDESKKYQICRELVEVAVEHALIIMGHPEFQKVTAILGEHGITTADSLDHPDILKRVLCDLFGNAYKDIIDTIYSVIENEKDEKIIKDFLYVMEN</sequence>